<evidence type="ECO:0000313" key="4">
    <source>
        <dbReference type="Proteomes" id="UP000198362"/>
    </source>
</evidence>
<accession>A0A239PBQ1</accession>
<dbReference type="InterPro" id="IPR036388">
    <property type="entry name" value="WH-like_DNA-bd_sf"/>
</dbReference>
<dbReference type="SUPFAM" id="SSF46785">
    <property type="entry name" value="Winged helix' DNA-binding domain"/>
    <property type="match status" value="1"/>
</dbReference>
<keyword evidence="4" id="KW-1185">Reference proteome</keyword>
<dbReference type="Pfam" id="PF12802">
    <property type="entry name" value="MarR_2"/>
    <property type="match status" value="1"/>
</dbReference>
<dbReference type="EMBL" id="FZPH01000017">
    <property type="protein sequence ID" value="SNT64537.1"/>
    <property type="molecule type" value="Genomic_DNA"/>
</dbReference>
<dbReference type="AlphaFoldDB" id="A0A239PBQ1"/>
<proteinExistence type="inferred from homology"/>
<dbReference type="InterPro" id="IPR036390">
    <property type="entry name" value="WH_DNA-bd_sf"/>
</dbReference>
<dbReference type="InterPro" id="IPR000600">
    <property type="entry name" value="ROK"/>
</dbReference>
<organism evidence="3 4">
    <name type="scientific">Asanoa hainanensis</name>
    <dbReference type="NCBI Taxonomy" id="560556"/>
    <lineage>
        <taxon>Bacteria</taxon>
        <taxon>Bacillati</taxon>
        <taxon>Actinomycetota</taxon>
        <taxon>Actinomycetes</taxon>
        <taxon>Micromonosporales</taxon>
        <taxon>Micromonosporaceae</taxon>
        <taxon>Asanoa</taxon>
    </lineage>
</organism>
<sequence length="373" mass="37763">MRHSGTVTATRPADLMDVRATNLALVLRHVRLHAPCSRADIATATGLNKATVSSLVTDLIERRLLRESGLVGSRIGRPATMLTLEGRPYAAIGIEVGADHLNAVAVDFTGSRLLTWRRAAPGPDAPPGRTVAAVAALAARVVGKVTGQGRTVLGLTLGAPDGLVDGLAAQLERSLHEPAFEVVVEPAATLAALADLRARVGCTDLVHLHGGIGVTAGMIADGRPLRGARGLAGAVGHLIVDPGGAECACGRRGCLDLDLGLPGLVRRALGEVDVPDWGAAVERIVALAQAGDATAVGALTTAGARLGVAVRMLTDVLDPSIVLLGGVLAPLAPWLVPAAAHPLVEPSTVEPNAVALGGAALAFARLEAGALPS</sequence>
<dbReference type="GO" id="GO:0003700">
    <property type="term" value="F:DNA-binding transcription factor activity"/>
    <property type="evidence" value="ECO:0007669"/>
    <property type="project" value="InterPro"/>
</dbReference>
<evidence type="ECO:0000313" key="3">
    <source>
        <dbReference type="EMBL" id="SNT64537.1"/>
    </source>
</evidence>
<comment type="similarity">
    <text evidence="1">Belongs to the ROK (NagC/XylR) family.</text>
</comment>
<dbReference type="Gene3D" id="1.10.10.10">
    <property type="entry name" value="Winged helix-like DNA-binding domain superfamily/Winged helix DNA-binding domain"/>
    <property type="match status" value="1"/>
</dbReference>
<keyword evidence="3" id="KW-0808">Transferase</keyword>
<reference evidence="3 4" key="1">
    <citation type="submission" date="2017-06" db="EMBL/GenBank/DDBJ databases">
        <authorList>
            <person name="Kim H.J."/>
            <person name="Triplett B.A."/>
        </authorList>
    </citation>
    <scope>NUCLEOTIDE SEQUENCE [LARGE SCALE GENOMIC DNA]</scope>
    <source>
        <strain evidence="3 4">CGMCC 4.5593</strain>
    </source>
</reference>
<dbReference type="SUPFAM" id="SSF53067">
    <property type="entry name" value="Actin-like ATPase domain"/>
    <property type="match status" value="2"/>
</dbReference>
<dbReference type="PANTHER" id="PTHR18964">
    <property type="entry name" value="ROK (REPRESSOR, ORF, KINASE) FAMILY"/>
    <property type="match status" value="1"/>
</dbReference>
<dbReference type="GO" id="GO:0016301">
    <property type="term" value="F:kinase activity"/>
    <property type="evidence" value="ECO:0007669"/>
    <property type="project" value="UniProtKB-KW"/>
</dbReference>
<dbReference type="Proteomes" id="UP000198362">
    <property type="component" value="Unassembled WGS sequence"/>
</dbReference>
<evidence type="ECO:0000256" key="1">
    <source>
        <dbReference type="ARBA" id="ARBA00006479"/>
    </source>
</evidence>
<protein>
    <submittedName>
        <fullName evidence="3">Sugar kinase of the NBD/HSP70 family, may contain an N-terminal HTH domain</fullName>
    </submittedName>
</protein>
<dbReference type="InterPro" id="IPR043129">
    <property type="entry name" value="ATPase_NBD"/>
</dbReference>
<dbReference type="PANTHER" id="PTHR18964:SF149">
    <property type="entry name" value="BIFUNCTIONAL UDP-N-ACETYLGLUCOSAMINE 2-EPIMERASE_N-ACETYLMANNOSAMINE KINASE"/>
    <property type="match status" value="1"/>
</dbReference>
<evidence type="ECO:0000259" key="2">
    <source>
        <dbReference type="Pfam" id="PF12802"/>
    </source>
</evidence>
<dbReference type="Pfam" id="PF00480">
    <property type="entry name" value="ROK"/>
    <property type="match status" value="1"/>
</dbReference>
<dbReference type="InterPro" id="IPR000835">
    <property type="entry name" value="HTH_MarR-typ"/>
</dbReference>
<dbReference type="Gene3D" id="3.30.420.40">
    <property type="match status" value="2"/>
</dbReference>
<keyword evidence="3" id="KW-0418">Kinase</keyword>
<feature type="domain" description="HTH marR-type" evidence="2">
    <location>
        <begin position="25"/>
        <end position="66"/>
    </location>
</feature>
<name>A0A239PBQ1_9ACTN</name>
<gene>
    <name evidence="3" type="ORF">SAMN05421812_11786</name>
</gene>